<sequence>MKLISAIKTETGKILEGIVLAKLDHSVKASYDADVGVQYARRFCHPGTRARILEEIQKWASDPNGPSGYWICGMAGTGKSTIAMTICQSLDAKGTLAASFFCSRQIPGCREYQLIIPTLAYQLASYSRRFAFALRDILSRYPDIASKKPDEQVHRLLIDPWQKLMQNNEINMKSPVVMVDALDECEGVEVALSPLTNAIQSNKLPKMKFLFTSRPKHAIEQLMHSHSSLGEITKVKEFILHQVKETEVQEDIHTYVESELNKIASEVELEKMTKLCGKLFIYAATVVKFVKNVQELTWQKKRFVKLMGQNEKPADLEQLYMQVMQDAIPNDLEPNEQEQGWQILHTVITVSRPLSCKAIAELLSLEEDIVEGLIARLHAVCYISKVNRAIYAFHLSFPEFVTSSQSIGRPYDCAAQHIQLSLMCLQQLEKLRFNICDLSSSFIPDSKVEGLNMKIRENIGETVEYCCQSWSNHVKIAEPQNELMQNLKRFLQEKGVFWIEAMSLLKALPRCGEMLEVRCQKITNLELIDIKDLLLDLRNLLMVFGSSDVNGMTPHLYLSIIPFLEKKSKLRVELKRTVRIEQQVVNRPGLQIGILGTAGALHSVVYSSDGTRIVSGSGDGTVRIWDATTGTQIGDLLHGHDQSVQSVAFSPDGTRIVSGSLDKTVRVWDVTTGSQIGNPFHGHDDYVRSVAFSPDGTRIVSGSDDKTVRIWDATTGTQIGDPLLGHDHSVQSVAYSPDGTRIVSGSFDRTVRIWDATTGTQIGDPLHGHNDYIQSVAFSSDGTRIVSGSLDRTVRIWDATTGAQISDPLYVRIWDATTGTQIGDPLHGHNDYVRSSVAFSPDGTRIVSGSLDRTVRIWDATTGTQIGDSLHGYDDYVQSVAFSPDGTRIASGSDDKTVRIWDATTGMQISDSLYGHDDYVQSVAFSLDGTRIVSGSDDKTVRIWDSTTGTQIGDPLHGHSNYVRSVAFSPDGTRIVSGSDDKTVRIWDATTGTQIGDPLYGHDDSVQSVAFSPTGTRIAFGSLDRAVRIWDATTGTQIGDPLYGHDNYIQSVAFSPDGTTIVSGSNDKTVRIWNATTGTQIGDPLHGHDDYVRSVAFSPDKINIVSGSDDGTVRIWDAPTGTHIGDPFCGQNDSVQSIAFSPDRTRVVSGSVDDRVRIWYSANHANNNSSSPISYGMPPQLCSSFCFNPLSS</sequence>
<feature type="repeat" description="WD" evidence="3">
    <location>
        <begin position="723"/>
        <end position="764"/>
    </location>
</feature>
<dbReference type="InterPro" id="IPR027417">
    <property type="entry name" value="P-loop_NTPase"/>
</dbReference>
<dbReference type="Gene3D" id="2.130.10.10">
    <property type="entry name" value="YVTN repeat-like/Quinoprotein amine dehydrogenase"/>
    <property type="match status" value="6"/>
</dbReference>
<feature type="repeat" description="WD" evidence="3">
    <location>
        <begin position="913"/>
        <end position="954"/>
    </location>
</feature>
<dbReference type="PANTHER" id="PTHR19848:SF8">
    <property type="entry name" value="F-BOX AND WD REPEAT DOMAIN CONTAINING 7"/>
    <property type="match status" value="1"/>
</dbReference>
<evidence type="ECO:0000256" key="3">
    <source>
        <dbReference type="PROSITE-ProRule" id="PRU00221"/>
    </source>
</evidence>
<feature type="repeat" description="WD" evidence="3">
    <location>
        <begin position="766"/>
        <end position="807"/>
    </location>
</feature>
<dbReference type="SUPFAM" id="SSF52540">
    <property type="entry name" value="P-loop containing nucleoside triphosphate hydrolases"/>
    <property type="match status" value="1"/>
</dbReference>
<dbReference type="Pfam" id="PF24883">
    <property type="entry name" value="NPHP3_N"/>
    <property type="match status" value="1"/>
</dbReference>
<feature type="domain" description="NACHT" evidence="4">
    <location>
        <begin position="67"/>
        <end position="215"/>
    </location>
</feature>
<dbReference type="InterPro" id="IPR007111">
    <property type="entry name" value="NACHT_NTPase"/>
</dbReference>
<keyword evidence="2" id="KW-0677">Repeat</keyword>
<dbReference type="InterPro" id="IPR015943">
    <property type="entry name" value="WD40/YVTN_repeat-like_dom_sf"/>
</dbReference>
<dbReference type="PROSITE" id="PS50294">
    <property type="entry name" value="WD_REPEATS_REGION"/>
    <property type="match status" value="13"/>
</dbReference>
<dbReference type="PROSITE" id="PS50837">
    <property type="entry name" value="NACHT"/>
    <property type="match status" value="1"/>
</dbReference>
<evidence type="ECO:0000313" key="5">
    <source>
        <dbReference type="EMBL" id="KIK59086.1"/>
    </source>
</evidence>
<feature type="repeat" description="WD" evidence="3">
    <location>
        <begin position="956"/>
        <end position="997"/>
    </location>
</feature>
<dbReference type="SUPFAM" id="SSF50978">
    <property type="entry name" value="WD40 repeat-like"/>
    <property type="match status" value="2"/>
</dbReference>
<keyword evidence="1 3" id="KW-0853">WD repeat</keyword>
<dbReference type="OrthoDB" id="538223at2759"/>
<dbReference type="InterPro" id="IPR019775">
    <property type="entry name" value="WD40_repeat_CS"/>
</dbReference>
<dbReference type="AlphaFoldDB" id="A0A0D0BUF0"/>
<keyword evidence="6" id="KW-1185">Reference proteome</keyword>
<dbReference type="SMART" id="SM00320">
    <property type="entry name" value="WD40"/>
    <property type="match status" value="13"/>
</dbReference>
<gene>
    <name evidence="5" type="ORF">GYMLUDRAFT_1005010</name>
</gene>
<dbReference type="Pfam" id="PF00400">
    <property type="entry name" value="WD40"/>
    <property type="match status" value="13"/>
</dbReference>
<dbReference type="PANTHER" id="PTHR19848">
    <property type="entry name" value="WD40 REPEAT PROTEIN"/>
    <property type="match status" value="1"/>
</dbReference>
<organism evidence="5 6">
    <name type="scientific">Collybiopsis luxurians FD-317 M1</name>
    <dbReference type="NCBI Taxonomy" id="944289"/>
    <lineage>
        <taxon>Eukaryota</taxon>
        <taxon>Fungi</taxon>
        <taxon>Dikarya</taxon>
        <taxon>Basidiomycota</taxon>
        <taxon>Agaricomycotina</taxon>
        <taxon>Agaricomycetes</taxon>
        <taxon>Agaricomycetidae</taxon>
        <taxon>Agaricales</taxon>
        <taxon>Marasmiineae</taxon>
        <taxon>Omphalotaceae</taxon>
        <taxon>Collybiopsis</taxon>
        <taxon>Collybiopsis luxurians</taxon>
    </lineage>
</organism>
<dbReference type="CDD" id="cd00200">
    <property type="entry name" value="WD40"/>
    <property type="match status" value="2"/>
</dbReference>
<feature type="repeat" description="WD" evidence="3">
    <location>
        <begin position="594"/>
        <end position="635"/>
    </location>
</feature>
<name>A0A0D0BUF0_9AGAR</name>
<feature type="repeat" description="WD" evidence="3">
    <location>
        <begin position="836"/>
        <end position="868"/>
    </location>
</feature>
<feature type="repeat" description="WD" evidence="3">
    <location>
        <begin position="870"/>
        <end position="911"/>
    </location>
</feature>
<dbReference type="Proteomes" id="UP000053593">
    <property type="component" value="Unassembled WGS sequence"/>
</dbReference>
<feature type="repeat" description="WD" evidence="3">
    <location>
        <begin position="1128"/>
        <end position="1159"/>
    </location>
</feature>
<dbReference type="Gene3D" id="3.40.50.300">
    <property type="entry name" value="P-loop containing nucleotide triphosphate hydrolases"/>
    <property type="match status" value="1"/>
</dbReference>
<dbReference type="HOGENOM" id="CLU_000288_6_3_1"/>
<dbReference type="InterPro" id="IPR056884">
    <property type="entry name" value="NPHP3-like_N"/>
</dbReference>
<dbReference type="PROSITE" id="PS00678">
    <property type="entry name" value="WD_REPEATS_1"/>
    <property type="match status" value="9"/>
</dbReference>
<proteinExistence type="predicted"/>
<feature type="repeat" description="WD" evidence="3">
    <location>
        <begin position="637"/>
        <end position="678"/>
    </location>
</feature>
<evidence type="ECO:0000313" key="6">
    <source>
        <dbReference type="Proteomes" id="UP000053593"/>
    </source>
</evidence>
<dbReference type="PRINTS" id="PR00320">
    <property type="entry name" value="GPROTEINBRPT"/>
</dbReference>
<feature type="repeat" description="WD" evidence="3">
    <location>
        <begin position="1042"/>
        <end position="1083"/>
    </location>
</feature>
<evidence type="ECO:0000256" key="1">
    <source>
        <dbReference type="ARBA" id="ARBA00022574"/>
    </source>
</evidence>
<dbReference type="InterPro" id="IPR036322">
    <property type="entry name" value="WD40_repeat_dom_sf"/>
</dbReference>
<dbReference type="InterPro" id="IPR001680">
    <property type="entry name" value="WD40_rpt"/>
</dbReference>
<evidence type="ECO:0000256" key="2">
    <source>
        <dbReference type="ARBA" id="ARBA00022737"/>
    </source>
</evidence>
<feature type="repeat" description="WD" evidence="3">
    <location>
        <begin position="1085"/>
        <end position="1126"/>
    </location>
</feature>
<dbReference type="EMBL" id="KN834781">
    <property type="protein sequence ID" value="KIK59086.1"/>
    <property type="molecule type" value="Genomic_DNA"/>
</dbReference>
<dbReference type="InterPro" id="IPR020472">
    <property type="entry name" value="WD40_PAC1"/>
</dbReference>
<evidence type="ECO:0000259" key="4">
    <source>
        <dbReference type="PROSITE" id="PS50837"/>
    </source>
</evidence>
<feature type="repeat" description="WD" evidence="3">
    <location>
        <begin position="680"/>
        <end position="721"/>
    </location>
</feature>
<accession>A0A0D0BUF0</accession>
<protein>
    <recommendedName>
        <fullName evidence="4">NACHT domain-containing protein</fullName>
    </recommendedName>
</protein>
<feature type="repeat" description="WD" evidence="3">
    <location>
        <begin position="999"/>
        <end position="1040"/>
    </location>
</feature>
<reference evidence="5 6" key="1">
    <citation type="submission" date="2014-04" db="EMBL/GenBank/DDBJ databases">
        <title>Evolutionary Origins and Diversification of the Mycorrhizal Mutualists.</title>
        <authorList>
            <consortium name="DOE Joint Genome Institute"/>
            <consortium name="Mycorrhizal Genomics Consortium"/>
            <person name="Kohler A."/>
            <person name="Kuo A."/>
            <person name="Nagy L.G."/>
            <person name="Floudas D."/>
            <person name="Copeland A."/>
            <person name="Barry K.W."/>
            <person name="Cichocki N."/>
            <person name="Veneault-Fourrey C."/>
            <person name="LaButti K."/>
            <person name="Lindquist E.A."/>
            <person name="Lipzen A."/>
            <person name="Lundell T."/>
            <person name="Morin E."/>
            <person name="Murat C."/>
            <person name="Riley R."/>
            <person name="Ohm R."/>
            <person name="Sun H."/>
            <person name="Tunlid A."/>
            <person name="Henrissat B."/>
            <person name="Grigoriev I.V."/>
            <person name="Hibbett D.S."/>
            <person name="Martin F."/>
        </authorList>
    </citation>
    <scope>NUCLEOTIDE SEQUENCE [LARGE SCALE GENOMIC DNA]</scope>
    <source>
        <strain evidence="5 6">FD-317 M1</strain>
    </source>
</reference>
<dbReference type="PROSITE" id="PS50082">
    <property type="entry name" value="WD_REPEATS_2"/>
    <property type="match status" value="13"/>
</dbReference>